<sequence length="299" mass="32273">MVFIAVRTDFTALTVQNAEEMFAQETSSVQELEGLNAAGDAAVNPQKSSQKRTKPKKKKKVGAQAQPVVELEASSNDVEREIVPNGHVDEGGSSRFEHFGQQTSPLPFNQPLMYCKPRECQSVSQQTESLLLEESSVIPAANSYAAAVSGRKLKDSWGQTGFLSVDSTSAFSSMISPQPLKKSNSTSSLVAVTSKCDKEYTSVGVQTSPSDVSSNGAELNGKAEGLKYVCQETMTSRTTGCKNKAVVAKLCGCSDEKFPPPVEFHGRCFTFENTIAKQFAEMGISFFEAQDEDNNPGIH</sequence>
<feature type="compositionally biased region" description="Basic residues" evidence="1">
    <location>
        <begin position="49"/>
        <end position="61"/>
    </location>
</feature>
<dbReference type="Proteomes" id="UP001642540">
    <property type="component" value="Unassembled WGS sequence"/>
</dbReference>
<accession>A0ABP1QXK7</accession>
<protein>
    <submittedName>
        <fullName evidence="2">Uncharacterized protein</fullName>
    </submittedName>
</protein>
<evidence type="ECO:0000313" key="3">
    <source>
        <dbReference type="Proteomes" id="UP001642540"/>
    </source>
</evidence>
<dbReference type="EMBL" id="CAXLJM020000049">
    <property type="protein sequence ID" value="CAL8114304.1"/>
    <property type="molecule type" value="Genomic_DNA"/>
</dbReference>
<keyword evidence="3" id="KW-1185">Reference proteome</keyword>
<comment type="caution">
    <text evidence="2">The sequence shown here is derived from an EMBL/GenBank/DDBJ whole genome shotgun (WGS) entry which is preliminary data.</text>
</comment>
<evidence type="ECO:0000256" key="1">
    <source>
        <dbReference type="SAM" id="MobiDB-lite"/>
    </source>
</evidence>
<organism evidence="2 3">
    <name type="scientific">Orchesella dallaii</name>
    <dbReference type="NCBI Taxonomy" id="48710"/>
    <lineage>
        <taxon>Eukaryota</taxon>
        <taxon>Metazoa</taxon>
        <taxon>Ecdysozoa</taxon>
        <taxon>Arthropoda</taxon>
        <taxon>Hexapoda</taxon>
        <taxon>Collembola</taxon>
        <taxon>Entomobryomorpha</taxon>
        <taxon>Entomobryoidea</taxon>
        <taxon>Orchesellidae</taxon>
        <taxon>Orchesellinae</taxon>
        <taxon>Orchesella</taxon>
    </lineage>
</organism>
<evidence type="ECO:0000313" key="2">
    <source>
        <dbReference type="EMBL" id="CAL8114304.1"/>
    </source>
</evidence>
<reference evidence="2 3" key="1">
    <citation type="submission" date="2024-08" db="EMBL/GenBank/DDBJ databases">
        <authorList>
            <person name="Cucini C."/>
            <person name="Frati F."/>
        </authorList>
    </citation>
    <scope>NUCLEOTIDE SEQUENCE [LARGE SCALE GENOMIC DNA]</scope>
</reference>
<name>A0ABP1QXK7_9HEXA</name>
<feature type="region of interest" description="Disordered" evidence="1">
    <location>
        <begin position="34"/>
        <end position="66"/>
    </location>
</feature>
<gene>
    <name evidence="2" type="ORF">ODALV1_LOCUS16406</name>
</gene>
<proteinExistence type="predicted"/>